<feature type="transmembrane region" description="Helical" evidence="1">
    <location>
        <begin position="63"/>
        <end position="84"/>
    </location>
</feature>
<evidence type="ECO:0000313" key="2">
    <source>
        <dbReference type="EMBL" id="EFO87993.1"/>
    </source>
</evidence>
<accession>E3N6B1</accession>
<feature type="transmembrane region" description="Helical" evidence="1">
    <location>
        <begin position="223"/>
        <end position="248"/>
    </location>
</feature>
<sequence>MASNFTYVENYFAGSDPALIGATLASCFVLFTVIFTVHKFMLNDSTCNDAIPDIIQYMDKLHHYHDMVILFVILIISVMIIAVPRFDVFFVLYGTLIPIAFIAKPISEIFTITMSLTSAFLYFNQRSKNPKSTINWSADIIRSRMSFVTRFAFVKEVFLIPFVIDVYIGSSEFEVLDVYGLFFCYSVFFLFTQLFCLTNLVWHFRFRDKLKLDFLGKILYRRLNIFLLVKLVSMVYVMIESFSFSYAIKIMEIIECIQMEKQLERKKGSKIK</sequence>
<dbReference type="EMBL" id="DS268539">
    <property type="protein sequence ID" value="EFO87993.1"/>
    <property type="molecule type" value="Genomic_DNA"/>
</dbReference>
<keyword evidence="1" id="KW-0812">Transmembrane</keyword>
<feature type="transmembrane region" description="Helical" evidence="1">
    <location>
        <begin position="90"/>
        <end position="123"/>
    </location>
</feature>
<name>E3N6B1_CAERE</name>
<dbReference type="Proteomes" id="UP000008281">
    <property type="component" value="Unassembled WGS sequence"/>
</dbReference>
<keyword evidence="1" id="KW-0472">Membrane</keyword>
<protein>
    <submittedName>
        <fullName evidence="2">Uncharacterized protein</fullName>
    </submittedName>
</protein>
<proteinExistence type="predicted"/>
<keyword evidence="1" id="KW-1133">Transmembrane helix</keyword>
<organism evidence="3">
    <name type="scientific">Caenorhabditis remanei</name>
    <name type="common">Caenorhabditis vulgaris</name>
    <dbReference type="NCBI Taxonomy" id="31234"/>
    <lineage>
        <taxon>Eukaryota</taxon>
        <taxon>Metazoa</taxon>
        <taxon>Ecdysozoa</taxon>
        <taxon>Nematoda</taxon>
        <taxon>Chromadorea</taxon>
        <taxon>Rhabditida</taxon>
        <taxon>Rhabditina</taxon>
        <taxon>Rhabditomorpha</taxon>
        <taxon>Rhabditoidea</taxon>
        <taxon>Rhabditidae</taxon>
        <taxon>Peloderinae</taxon>
        <taxon>Caenorhabditis</taxon>
    </lineage>
</organism>
<evidence type="ECO:0000256" key="1">
    <source>
        <dbReference type="SAM" id="Phobius"/>
    </source>
</evidence>
<reference evidence="2" key="1">
    <citation type="submission" date="2007-07" db="EMBL/GenBank/DDBJ databases">
        <title>PCAP assembly of the Caenorhabditis remanei genome.</title>
        <authorList>
            <consortium name="The Caenorhabditis remanei Sequencing Consortium"/>
            <person name="Wilson R.K."/>
        </authorList>
    </citation>
    <scope>NUCLEOTIDE SEQUENCE [LARGE SCALE GENOMIC DNA]</scope>
    <source>
        <strain evidence="2">PB4641</strain>
    </source>
</reference>
<dbReference type="AlphaFoldDB" id="E3N6B1"/>
<feature type="transmembrane region" description="Helical" evidence="1">
    <location>
        <begin position="147"/>
        <end position="168"/>
    </location>
</feature>
<evidence type="ECO:0000313" key="3">
    <source>
        <dbReference type="Proteomes" id="UP000008281"/>
    </source>
</evidence>
<dbReference type="InParanoid" id="E3N6B1"/>
<feature type="transmembrane region" description="Helical" evidence="1">
    <location>
        <begin position="180"/>
        <end position="202"/>
    </location>
</feature>
<keyword evidence="3" id="KW-1185">Reference proteome</keyword>
<feature type="transmembrane region" description="Helical" evidence="1">
    <location>
        <begin position="20"/>
        <end position="42"/>
    </location>
</feature>
<dbReference type="HOGENOM" id="CLU_1023914_0_0_1"/>
<gene>
    <name evidence="2" type="ORF">CRE_05122</name>
</gene>